<dbReference type="Proteomes" id="UP000272400">
    <property type="component" value="Unassembled WGS sequence"/>
</dbReference>
<comment type="similarity">
    <text evidence="1">Belongs to the ATP-dependent AMP-binding enzyme family.</text>
</comment>
<organism evidence="5 6">
    <name type="scientific">Actinocorallia herbida</name>
    <dbReference type="NCBI Taxonomy" id="58109"/>
    <lineage>
        <taxon>Bacteria</taxon>
        <taxon>Bacillati</taxon>
        <taxon>Actinomycetota</taxon>
        <taxon>Actinomycetes</taxon>
        <taxon>Streptosporangiales</taxon>
        <taxon>Thermomonosporaceae</taxon>
        <taxon>Actinocorallia</taxon>
    </lineage>
</organism>
<dbReference type="GO" id="GO:0006631">
    <property type="term" value="P:fatty acid metabolic process"/>
    <property type="evidence" value="ECO:0007669"/>
    <property type="project" value="TreeGrafter"/>
</dbReference>
<dbReference type="Gene3D" id="3.40.50.980">
    <property type="match status" value="2"/>
</dbReference>
<evidence type="ECO:0000259" key="4">
    <source>
        <dbReference type="Pfam" id="PF13193"/>
    </source>
</evidence>
<evidence type="ECO:0000313" key="5">
    <source>
        <dbReference type="EMBL" id="ROO86013.1"/>
    </source>
</evidence>
<dbReference type="InterPro" id="IPR045851">
    <property type="entry name" value="AMP-bd_C_sf"/>
</dbReference>
<dbReference type="GO" id="GO:0031956">
    <property type="term" value="F:medium-chain fatty acid-CoA ligase activity"/>
    <property type="evidence" value="ECO:0007669"/>
    <property type="project" value="TreeGrafter"/>
</dbReference>
<comment type="caution">
    <text evidence="5">The sequence shown here is derived from an EMBL/GenBank/DDBJ whole genome shotgun (WGS) entry which is preliminary data.</text>
</comment>
<evidence type="ECO:0000256" key="2">
    <source>
        <dbReference type="ARBA" id="ARBA00022598"/>
    </source>
</evidence>
<accession>A0A3N1CXJ3</accession>
<evidence type="ECO:0000313" key="6">
    <source>
        <dbReference type="Proteomes" id="UP000272400"/>
    </source>
</evidence>
<feature type="domain" description="AMP-binding enzyme C-terminal" evidence="4">
    <location>
        <begin position="489"/>
        <end position="564"/>
    </location>
</feature>
<dbReference type="Gene3D" id="3.30.300.30">
    <property type="match status" value="1"/>
</dbReference>
<dbReference type="InterPro" id="IPR025110">
    <property type="entry name" value="AMP-bd_C"/>
</dbReference>
<keyword evidence="6" id="KW-1185">Reference proteome</keyword>
<proteinExistence type="inferred from homology"/>
<evidence type="ECO:0000256" key="1">
    <source>
        <dbReference type="ARBA" id="ARBA00006432"/>
    </source>
</evidence>
<dbReference type="PROSITE" id="PS00455">
    <property type="entry name" value="AMP_BINDING"/>
    <property type="match status" value="1"/>
</dbReference>
<dbReference type="PANTHER" id="PTHR43201">
    <property type="entry name" value="ACYL-COA SYNTHETASE"/>
    <property type="match status" value="1"/>
</dbReference>
<evidence type="ECO:0000259" key="3">
    <source>
        <dbReference type="Pfam" id="PF00501"/>
    </source>
</evidence>
<name>A0A3N1CXJ3_9ACTN</name>
<dbReference type="AlphaFoldDB" id="A0A3N1CXJ3"/>
<dbReference type="Pfam" id="PF00501">
    <property type="entry name" value="AMP-binding"/>
    <property type="match status" value="1"/>
</dbReference>
<dbReference type="InterPro" id="IPR000873">
    <property type="entry name" value="AMP-dep_synth/lig_dom"/>
</dbReference>
<dbReference type="FunFam" id="3.30.300.30:FF:000008">
    <property type="entry name" value="2,3-dihydroxybenzoate-AMP ligase"/>
    <property type="match status" value="1"/>
</dbReference>
<feature type="domain" description="AMP-dependent synthetase/ligase" evidence="3">
    <location>
        <begin position="68"/>
        <end position="439"/>
    </location>
</feature>
<dbReference type="SUPFAM" id="SSF56801">
    <property type="entry name" value="Acetyl-CoA synthetase-like"/>
    <property type="match status" value="1"/>
</dbReference>
<reference evidence="5 6" key="1">
    <citation type="submission" date="2018-11" db="EMBL/GenBank/DDBJ databases">
        <title>Sequencing the genomes of 1000 actinobacteria strains.</title>
        <authorList>
            <person name="Klenk H.-P."/>
        </authorList>
    </citation>
    <scope>NUCLEOTIDE SEQUENCE [LARGE SCALE GENOMIC DNA]</scope>
    <source>
        <strain evidence="5 6">DSM 44254</strain>
    </source>
</reference>
<dbReference type="PANTHER" id="PTHR43201:SF5">
    <property type="entry name" value="MEDIUM-CHAIN ACYL-COA LIGASE ACSF2, MITOCHONDRIAL"/>
    <property type="match status" value="1"/>
</dbReference>
<dbReference type="Gene3D" id="2.30.38.10">
    <property type="entry name" value="Luciferase, Domain 3"/>
    <property type="match status" value="1"/>
</dbReference>
<sequence length="578" mass="62028">MTMHHPHDRATEAPATLTWPGDRLLPDQVRAALCGPGAPFERATEDVLGVPTEVFVRRAPHLPALLAHARDTTPDLPYLVFEGVEPITFGRAYELVAVYARVLAGHGVGKGDRVAVAAPNTLEHVLAYWATVSLGAVLVGLNGWWTGREMDFGLALTEPVLLLGHGEPGLRAEATPWMRASGTAALLLKDLHGEALAVPSGAALPEPGIAEDDPAAIMFTSGTTGLPKGATISHRNFVFFSQHGALGGAATALLDGARYRQVPPDVQRASLVVSPLFHVSGAGITLTSAPASGLKLVFPGAGRWDAERTLRLTHEHGVTQWSGVPTHYWRILAHPDFASFRTGQVTMAGSGGAVFPPELMRHIQETMPGVQLGNGYGMTETLGSGTLLTGLMLERHPGSVGAAVPTVRVQIRAEDGTPLPEGEVGEIHIKGPGVFLGYWRDPEATADVLDGERWYRTGDYGRLDGDLLYLESRIRDLILRGGENIYPIEIEYRLVEHPDIREAAVIGVPDKVLGQEVKAFVVLEEGRTLTADGVRAFARETLAPFKVPAHVEFRDALPYTETGKVLKRVLEEEHAAAG</sequence>
<dbReference type="Pfam" id="PF13193">
    <property type="entry name" value="AMP-binding_C"/>
    <property type="match status" value="1"/>
</dbReference>
<keyword evidence="2 5" id="KW-0436">Ligase</keyword>
<dbReference type="InterPro" id="IPR020845">
    <property type="entry name" value="AMP-binding_CS"/>
</dbReference>
<gene>
    <name evidence="5" type="ORF">EDD29_3574</name>
</gene>
<dbReference type="EMBL" id="RJKE01000001">
    <property type="protein sequence ID" value="ROO86013.1"/>
    <property type="molecule type" value="Genomic_DNA"/>
</dbReference>
<protein>
    <submittedName>
        <fullName evidence="5">Acyl-CoA synthetase (AMP-forming)/AMP-acid ligase II</fullName>
    </submittedName>
</protein>